<reference evidence="3 4" key="1">
    <citation type="journal article" date="2019" name="Nat. Commun.">
        <title>A new type of DNA phosphorothioation-based antiviral system in archaea.</title>
        <authorList>
            <person name="Xiong L."/>
            <person name="Liu S."/>
            <person name="Chen S."/>
            <person name="Xiao Y."/>
            <person name="Zhu B."/>
            <person name="Gao Y."/>
            <person name="Zhang Y."/>
            <person name="Chen B."/>
            <person name="Luo J."/>
            <person name="Deng Z."/>
            <person name="Chen X."/>
            <person name="Wang L."/>
            <person name="Chen S."/>
        </authorList>
    </citation>
    <scope>NUCLEOTIDE SEQUENCE [LARGE SCALE GENOMIC DNA]</scope>
    <source>
        <strain evidence="3 4">CGMCC 1.10331</strain>
    </source>
</reference>
<dbReference type="CDD" id="cd16148">
    <property type="entry name" value="sulfatase_like"/>
    <property type="match status" value="1"/>
</dbReference>
<dbReference type="Pfam" id="PF00884">
    <property type="entry name" value="Sulfatase"/>
    <property type="match status" value="1"/>
</dbReference>
<sequence>MAVGCRAVHRGIRGGTRVSSDERRNVVLVTYDSLRADHCGCYGYGRNTTPTLDEMADSGLLFENAIASGVPTIASMTSVMTGRHSLASPEIGFNEQQREQVTSRPTIAEVLSESGYSTGALSPNPPASSYFGFDSGFDWFEDFLAEDRGVLERAWRRIFESSIEGGGLSTYLRLFRNVVTQSEVLRPWEDFYDEILAFRERAEEPYFLWVLLLEPHHPWMPPSDTQQWSSRSDKYAAFRQYWEMFDSGWTPDFSAAEHQRLIDLYDDSIRYGDQFLARLRDDLADDDPVFVVHADHGEEFGEHGRYGHQPYLYEDLTHVPLVVWNADERGRVEQPVELRQLAPTIAELGGAEHPFDVDGLLTDSEEARPWVVSKVFAEGNRRAAVRTRSGKYIEESDRRELYDLSADPDEQRDRSDENPQSSAAFGDALRSHVHDEQERRAVEAAREAVTEGEVEL</sequence>
<dbReference type="AlphaFoldDB" id="A0A4D6H0A5"/>
<dbReference type="Proteomes" id="UP000296733">
    <property type="component" value="Chromosome"/>
</dbReference>
<evidence type="ECO:0000256" key="1">
    <source>
        <dbReference type="SAM" id="MobiDB-lite"/>
    </source>
</evidence>
<feature type="domain" description="Sulfatase N-terminal" evidence="2">
    <location>
        <begin position="24"/>
        <end position="350"/>
    </location>
</feature>
<dbReference type="InterPro" id="IPR000917">
    <property type="entry name" value="Sulfatase_N"/>
</dbReference>
<accession>A0A4D6H0A5</accession>
<organism evidence="3 4">
    <name type="scientific">Halobellus limi</name>
    <dbReference type="NCBI Taxonomy" id="699433"/>
    <lineage>
        <taxon>Archaea</taxon>
        <taxon>Methanobacteriati</taxon>
        <taxon>Methanobacteriota</taxon>
        <taxon>Stenosarchaea group</taxon>
        <taxon>Halobacteria</taxon>
        <taxon>Halobacteriales</taxon>
        <taxon>Haloferacaceae</taxon>
        <taxon>Halobellus</taxon>
    </lineage>
</organism>
<dbReference type="PANTHER" id="PTHR43751">
    <property type="entry name" value="SULFATASE"/>
    <property type="match status" value="1"/>
</dbReference>
<feature type="region of interest" description="Disordered" evidence="1">
    <location>
        <begin position="405"/>
        <end position="456"/>
    </location>
</feature>
<evidence type="ECO:0000313" key="3">
    <source>
        <dbReference type="EMBL" id="QCC47215.1"/>
    </source>
</evidence>
<dbReference type="PANTHER" id="PTHR43751:SF3">
    <property type="entry name" value="SULFATASE N-TERMINAL DOMAIN-CONTAINING PROTEIN"/>
    <property type="match status" value="1"/>
</dbReference>
<dbReference type="InterPro" id="IPR052701">
    <property type="entry name" value="GAG_Ulvan_Degrading_Sulfatases"/>
</dbReference>
<name>A0A4D6H0A5_9EURY</name>
<dbReference type="EMBL" id="CP031311">
    <property type="protein sequence ID" value="QCC47215.1"/>
    <property type="molecule type" value="Genomic_DNA"/>
</dbReference>
<dbReference type="KEGG" id="hlm:DV707_05730"/>
<gene>
    <name evidence="3" type="ORF">DV707_05730</name>
</gene>
<dbReference type="Gene3D" id="3.40.720.10">
    <property type="entry name" value="Alkaline Phosphatase, subunit A"/>
    <property type="match status" value="1"/>
</dbReference>
<proteinExistence type="predicted"/>
<dbReference type="SUPFAM" id="SSF53649">
    <property type="entry name" value="Alkaline phosphatase-like"/>
    <property type="match status" value="1"/>
</dbReference>
<feature type="compositionally biased region" description="Basic and acidic residues" evidence="1">
    <location>
        <begin position="429"/>
        <end position="449"/>
    </location>
</feature>
<evidence type="ECO:0000259" key="2">
    <source>
        <dbReference type="Pfam" id="PF00884"/>
    </source>
</evidence>
<protein>
    <recommendedName>
        <fullName evidence="2">Sulfatase N-terminal domain-containing protein</fullName>
    </recommendedName>
</protein>
<evidence type="ECO:0000313" key="4">
    <source>
        <dbReference type="Proteomes" id="UP000296733"/>
    </source>
</evidence>
<dbReference type="InterPro" id="IPR017850">
    <property type="entry name" value="Alkaline_phosphatase_core_sf"/>
</dbReference>